<accession>A0A1Q9RBB0</accession>
<gene>
    <name evidence="1" type="ORF">PSEMO_03850</name>
</gene>
<name>A0A1Q9RBB0_PSEPU</name>
<sequence>MQSTTQRFNNQHLCLAIRECRSIDVHHDKAED</sequence>
<protein>
    <submittedName>
        <fullName evidence="1">Uncharacterized protein</fullName>
    </submittedName>
</protein>
<organism evidence="1 2">
    <name type="scientific">Pseudomonas putida</name>
    <name type="common">Arthrobacter siderocapsulatus</name>
    <dbReference type="NCBI Taxonomy" id="303"/>
    <lineage>
        <taxon>Bacteria</taxon>
        <taxon>Pseudomonadati</taxon>
        <taxon>Pseudomonadota</taxon>
        <taxon>Gammaproteobacteria</taxon>
        <taxon>Pseudomonadales</taxon>
        <taxon>Pseudomonadaceae</taxon>
        <taxon>Pseudomonas</taxon>
    </lineage>
</organism>
<proteinExistence type="predicted"/>
<dbReference type="EMBL" id="MKZO01000004">
    <property type="protein sequence ID" value="OLS64657.1"/>
    <property type="molecule type" value="Genomic_DNA"/>
</dbReference>
<dbReference type="Proteomes" id="UP000186736">
    <property type="component" value="Unassembled WGS sequence"/>
</dbReference>
<evidence type="ECO:0000313" key="1">
    <source>
        <dbReference type="EMBL" id="OLS64657.1"/>
    </source>
</evidence>
<comment type="caution">
    <text evidence="1">The sequence shown here is derived from an EMBL/GenBank/DDBJ whole genome shotgun (WGS) entry which is preliminary data.</text>
</comment>
<reference evidence="1 2" key="1">
    <citation type="submission" date="2016-10" db="EMBL/GenBank/DDBJ databases">
        <title>Genome Sequence of Pseudomonas putida GM4FR.</title>
        <authorList>
            <person name="Poehlein A."/>
            <person name="Wemheuer F."/>
            <person name="Hollensteiner J."/>
            <person name="Wemheuer B."/>
        </authorList>
    </citation>
    <scope>NUCLEOTIDE SEQUENCE [LARGE SCALE GENOMIC DNA]</scope>
    <source>
        <strain evidence="1 2">GM4FR</strain>
    </source>
</reference>
<dbReference type="AlphaFoldDB" id="A0A1Q9RBB0"/>
<evidence type="ECO:0000313" key="2">
    <source>
        <dbReference type="Proteomes" id="UP000186736"/>
    </source>
</evidence>